<dbReference type="SMART" id="SM00382">
    <property type="entry name" value="AAA"/>
    <property type="match status" value="2"/>
</dbReference>
<evidence type="ECO:0000313" key="7">
    <source>
        <dbReference type="Proteomes" id="UP001214521"/>
    </source>
</evidence>
<dbReference type="RefSeq" id="WP_100442672.1">
    <property type="nucleotide sequence ID" value="NZ_CP056088.1"/>
</dbReference>
<dbReference type="Gene3D" id="3.40.50.300">
    <property type="entry name" value="P-loop containing nucleotide triphosphate hydrolases"/>
    <property type="match status" value="3"/>
</dbReference>
<protein>
    <submittedName>
        <fullName evidence="6">ABC-F family ATP-binding cassette domain-containing protein</fullName>
    </submittedName>
</protein>
<dbReference type="CDD" id="cd03221">
    <property type="entry name" value="ABCF_EF-3"/>
    <property type="match status" value="1"/>
</dbReference>
<name>A0AAI9CEG7_STEMA</name>
<dbReference type="SUPFAM" id="SSF52540">
    <property type="entry name" value="P-loop containing nucleoside triphosphate hydrolases"/>
    <property type="match status" value="2"/>
</dbReference>
<dbReference type="InterPro" id="IPR050611">
    <property type="entry name" value="ABCF"/>
</dbReference>
<dbReference type="PROSITE" id="PS00211">
    <property type="entry name" value="ABC_TRANSPORTER_1"/>
    <property type="match status" value="1"/>
</dbReference>
<dbReference type="AlphaFoldDB" id="A0AAI9CEG7"/>
<gene>
    <name evidence="6" type="ORF">QEK83_003712</name>
</gene>
<dbReference type="Proteomes" id="UP001214521">
    <property type="component" value="Unassembled WGS sequence"/>
</dbReference>
<evidence type="ECO:0000256" key="4">
    <source>
        <dbReference type="SAM" id="MobiDB-lite"/>
    </source>
</evidence>
<organism evidence="6 7">
    <name type="scientific">Stenotrophomonas maltophilia</name>
    <name type="common">Pseudomonas maltophilia</name>
    <name type="synonym">Xanthomonas maltophilia</name>
    <dbReference type="NCBI Taxonomy" id="40324"/>
    <lineage>
        <taxon>Bacteria</taxon>
        <taxon>Pseudomonadati</taxon>
        <taxon>Pseudomonadota</taxon>
        <taxon>Gammaproteobacteria</taxon>
        <taxon>Lysobacterales</taxon>
        <taxon>Lysobacteraceae</taxon>
        <taxon>Stenotrophomonas</taxon>
        <taxon>Stenotrophomonas maltophilia group</taxon>
    </lineage>
</organism>
<dbReference type="Pfam" id="PF00005">
    <property type="entry name" value="ABC_tran"/>
    <property type="match status" value="2"/>
</dbReference>
<feature type="domain" description="ABC transporter" evidence="5">
    <location>
        <begin position="275"/>
        <end position="469"/>
    </location>
</feature>
<dbReference type="InterPro" id="IPR017871">
    <property type="entry name" value="ABC_transporter-like_CS"/>
</dbReference>
<dbReference type="EMBL" id="ABLOMU010000062">
    <property type="protein sequence ID" value="EKT4443021.1"/>
    <property type="molecule type" value="Genomic_DNA"/>
</dbReference>
<dbReference type="PROSITE" id="PS50893">
    <property type="entry name" value="ABC_TRANSPORTER_2"/>
    <property type="match status" value="2"/>
</dbReference>
<evidence type="ECO:0000259" key="5">
    <source>
        <dbReference type="PROSITE" id="PS50893"/>
    </source>
</evidence>
<keyword evidence="3 6" id="KW-0067">ATP-binding</keyword>
<dbReference type="GO" id="GO:0016887">
    <property type="term" value="F:ATP hydrolysis activity"/>
    <property type="evidence" value="ECO:0007669"/>
    <property type="project" value="InterPro"/>
</dbReference>
<dbReference type="InterPro" id="IPR003593">
    <property type="entry name" value="AAA+_ATPase"/>
</dbReference>
<keyword evidence="1" id="KW-0677">Repeat</keyword>
<feature type="region of interest" description="Disordered" evidence="4">
    <location>
        <begin position="185"/>
        <end position="206"/>
    </location>
</feature>
<dbReference type="PANTHER" id="PTHR19211">
    <property type="entry name" value="ATP-BINDING TRANSPORT PROTEIN-RELATED"/>
    <property type="match status" value="1"/>
</dbReference>
<feature type="domain" description="ABC transporter" evidence="5">
    <location>
        <begin position="2"/>
        <end position="182"/>
    </location>
</feature>
<comment type="caution">
    <text evidence="6">The sequence shown here is derived from an EMBL/GenBank/DDBJ whole genome shotgun (WGS) entry which is preliminary data.</text>
</comment>
<evidence type="ECO:0000256" key="1">
    <source>
        <dbReference type="ARBA" id="ARBA00022737"/>
    </source>
</evidence>
<dbReference type="InterPro" id="IPR027417">
    <property type="entry name" value="P-loop_NTPase"/>
</dbReference>
<feature type="compositionally biased region" description="Basic and acidic residues" evidence="4">
    <location>
        <begin position="191"/>
        <end position="200"/>
    </location>
</feature>
<dbReference type="InterPro" id="IPR003439">
    <property type="entry name" value="ABC_transporter-like_ATP-bd"/>
</dbReference>
<dbReference type="GO" id="GO:0005524">
    <property type="term" value="F:ATP binding"/>
    <property type="evidence" value="ECO:0007669"/>
    <property type="project" value="UniProtKB-KW"/>
</dbReference>
<evidence type="ECO:0000313" key="6">
    <source>
        <dbReference type="EMBL" id="EKT4443021.1"/>
    </source>
</evidence>
<accession>A0AAI9CEG7</accession>
<reference evidence="6" key="1">
    <citation type="submission" date="2022-07" db="EMBL/GenBank/DDBJ databases">
        <authorList>
            <consortium name="Clinical and Environmental Microbiology Branch: Whole genome sequencing antimicrobial resistance pathogens in the healthcare setting"/>
        </authorList>
    </citation>
    <scope>NUCLEOTIDE SEQUENCE</scope>
    <source>
        <strain evidence="6">Stenotrophomonas_maltophilia_2021CK-00905</strain>
    </source>
</reference>
<evidence type="ECO:0000256" key="3">
    <source>
        <dbReference type="ARBA" id="ARBA00022840"/>
    </source>
</evidence>
<keyword evidence="2" id="KW-0547">Nucleotide-binding</keyword>
<proteinExistence type="predicted"/>
<sequence>MLQLQDIELHFNGRALFSGVDLRLPAGARVALIGNNGTGKSSLLRMLAGQAAPSAGQIHWRDGASVAYVPQHVLDGSARSGGEQMRHALARALDAAPDVLLLDEPSNHLDRSARRSLLARLRQYHGTLVIASHDTALIEALCGTLWHIHNQRIEVFQGRYHDHQLELQRRRDALDRTVRDLDRAQSQAHDALMREQERAASSRKRGAVKVEQRKWGTVRSATKLERGNTTAGQKRQQIRDVQEDIAERRRQLQRDEVIAPRFQLPAGWRREGVVVQVADGACGYHAPLVVQQLQVRLEVGDCLLVTGDNGSGKSTFARALQGATDVQREGDWLLPAAEQVALIDQHYDALPSALTPVQAMAACQPQWTPSECRLHLADFLFRGEAPAQTTIGQLSGGERARLAMALMAAHPPTLLILDEPTNNLDSSLRAHLLQVLHAYPGTLVVISHDEGFIQSLQPTQQLDLPAGDGAGAR</sequence>
<dbReference type="PANTHER" id="PTHR19211:SF6">
    <property type="entry name" value="BLL7188 PROTEIN"/>
    <property type="match status" value="1"/>
</dbReference>
<evidence type="ECO:0000256" key="2">
    <source>
        <dbReference type="ARBA" id="ARBA00022741"/>
    </source>
</evidence>